<gene>
    <name evidence="13" type="primary">LOC113799108</name>
</gene>
<dbReference type="OMA" id="CGSTYIM"/>
<keyword evidence="10" id="KW-0812">Transmembrane</keyword>
<evidence type="ECO:0000256" key="4">
    <source>
        <dbReference type="ARBA" id="ARBA00022833"/>
    </source>
</evidence>
<sequence length="391" mass="45604">MQIININIILITFILICITIIINGNFIIDKRQHIIRNRRQSIRIDIVDIDDDDDDENDSEGGNIDVDDDDDNNNDIEYEGKSKLNHSNHFGNIYINLFLFYDQQLFRRFGHNKQRLFNFIYSITNSVSLSYNNLPMKHLARFYFTILDIQLISQTIRIDSDADGEQYRQSFRQYYYRNQTFQQQIYSAAILLTGYNFRFRRNKTDTQGLATVGHVACKRPHESFILVEARSYRTAFIMAHEIGHVLNMYHDEELQETSCNMNFIMSATTGPGKTQFSICSYYQLKEYFNVMDPTTEHCFRLKTDKFLARFPCDHSTSDDCKIDSQTLTVNVDEQCRMSLGETFRANILNTKLISICTKIQCTNNLVNIYIDPAIENTTCAPNKYCRAGNCL</sequence>
<dbReference type="InterPro" id="IPR024079">
    <property type="entry name" value="MetalloPept_cat_dom_sf"/>
</dbReference>
<keyword evidence="7" id="KW-0325">Glycoprotein</keyword>
<feature type="binding site" evidence="8">
    <location>
        <position position="250"/>
    </location>
    <ligand>
        <name>Zn(2+)</name>
        <dbReference type="ChEBI" id="CHEBI:29105"/>
        <note>catalytic</note>
    </ligand>
</feature>
<evidence type="ECO:0000256" key="8">
    <source>
        <dbReference type="PROSITE-ProRule" id="PRU00276"/>
    </source>
</evidence>
<keyword evidence="4 8" id="KW-0862">Zinc</keyword>
<dbReference type="KEGG" id="dpte:113799108"/>
<dbReference type="GO" id="GO:0046872">
    <property type="term" value="F:metal ion binding"/>
    <property type="evidence" value="ECO:0007669"/>
    <property type="project" value="UniProtKB-KW"/>
</dbReference>
<dbReference type="PANTHER" id="PTHR11905:SF159">
    <property type="entry name" value="ADAM METALLOPROTEASE"/>
    <property type="match status" value="1"/>
</dbReference>
<feature type="region of interest" description="Disordered" evidence="9">
    <location>
        <begin position="53"/>
        <end position="72"/>
    </location>
</feature>
<dbReference type="SUPFAM" id="SSF55486">
    <property type="entry name" value="Metalloproteases ('zincins'), catalytic domain"/>
    <property type="match status" value="1"/>
</dbReference>
<protein>
    <submittedName>
        <fullName evidence="13">A disintegrin and metalloproteinase with thrombospondin motifs adt-2-like</fullName>
    </submittedName>
</protein>
<keyword evidence="10" id="KW-0472">Membrane</keyword>
<dbReference type="GO" id="GO:0006509">
    <property type="term" value="P:membrane protein ectodomain proteolysis"/>
    <property type="evidence" value="ECO:0007669"/>
    <property type="project" value="TreeGrafter"/>
</dbReference>
<evidence type="ECO:0000256" key="5">
    <source>
        <dbReference type="ARBA" id="ARBA00023049"/>
    </source>
</evidence>
<dbReference type="Gene3D" id="3.40.390.10">
    <property type="entry name" value="Collagenase (Catalytic Domain)"/>
    <property type="match status" value="1"/>
</dbReference>
<feature type="active site" evidence="8">
    <location>
        <position position="241"/>
    </location>
</feature>
<accession>A0A6P6YKR6</accession>
<evidence type="ECO:0000256" key="3">
    <source>
        <dbReference type="ARBA" id="ARBA00022801"/>
    </source>
</evidence>
<dbReference type="InParanoid" id="A0A6P6YKR6"/>
<dbReference type="InterPro" id="IPR041645">
    <property type="entry name" value="ADAMTS_CR_2"/>
</dbReference>
<feature type="binding site" evidence="8">
    <location>
        <position position="244"/>
    </location>
    <ligand>
        <name>Zn(2+)</name>
        <dbReference type="ChEBI" id="CHEBI:29105"/>
        <note>catalytic</note>
    </ligand>
</feature>
<dbReference type="Pfam" id="PF01421">
    <property type="entry name" value="Reprolysin"/>
    <property type="match status" value="1"/>
</dbReference>
<evidence type="ECO:0000256" key="1">
    <source>
        <dbReference type="ARBA" id="ARBA00022670"/>
    </source>
</evidence>
<evidence type="ECO:0000256" key="10">
    <source>
        <dbReference type="SAM" id="Phobius"/>
    </source>
</evidence>
<feature type="transmembrane region" description="Helical" evidence="10">
    <location>
        <begin position="6"/>
        <end position="28"/>
    </location>
</feature>
<evidence type="ECO:0000259" key="11">
    <source>
        <dbReference type="PROSITE" id="PS50215"/>
    </source>
</evidence>
<evidence type="ECO:0000256" key="2">
    <source>
        <dbReference type="ARBA" id="ARBA00022723"/>
    </source>
</evidence>
<keyword evidence="10" id="KW-1133">Transmembrane helix</keyword>
<evidence type="ECO:0000256" key="9">
    <source>
        <dbReference type="SAM" id="MobiDB-lite"/>
    </source>
</evidence>
<organism evidence="12 13">
    <name type="scientific">Dermatophagoides pteronyssinus</name>
    <name type="common">European house dust mite</name>
    <dbReference type="NCBI Taxonomy" id="6956"/>
    <lineage>
        <taxon>Eukaryota</taxon>
        <taxon>Metazoa</taxon>
        <taxon>Ecdysozoa</taxon>
        <taxon>Arthropoda</taxon>
        <taxon>Chelicerata</taxon>
        <taxon>Arachnida</taxon>
        <taxon>Acari</taxon>
        <taxon>Acariformes</taxon>
        <taxon>Sarcoptiformes</taxon>
        <taxon>Astigmata</taxon>
        <taxon>Psoroptidia</taxon>
        <taxon>Analgoidea</taxon>
        <taxon>Pyroglyphidae</taxon>
        <taxon>Dermatophagoidinae</taxon>
        <taxon>Dermatophagoides</taxon>
    </lineage>
</organism>
<evidence type="ECO:0000313" key="13">
    <source>
        <dbReference type="RefSeq" id="XP_027205494.1"/>
    </source>
</evidence>
<dbReference type="InterPro" id="IPR001590">
    <property type="entry name" value="Peptidase_M12B"/>
</dbReference>
<keyword evidence="3" id="KW-0378">Hydrolase</keyword>
<feature type="domain" description="Peptidase M12B" evidence="11">
    <location>
        <begin position="93"/>
        <end position="289"/>
    </location>
</feature>
<dbReference type="RefSeq" id="XP_027205494.1">
    <property type="nucleotide sequence ID" value="XM_027349693.1"/>
</dbReference>
<dbReference type="OrthoDB" id="6506260at2759"/>
<evidence type="ECO:0000256" key="7">
    <source>
        <dbReference type="ARBA" id="ARBA00023180"/>
    </source>
</evidence>
<keyword evidence="1" id="KW-0645">Protease</keyword>
<keyword evidence="2 8" id="KW-0479">Metal-binding</keyword>
<feature type="binding site" evidence="8">
    <location>
        <position position="240"/>
    </location>
    <ligand>
        <name>Zn(2+)</name>
        <dbReference type="ChEBI" id="CHEBI:29105"/>
        <note>catalytic</note>
    </ligand>
</feature>
<evidence type="ECO:0000313" key="12">
    <source>
        <dbReference type="Proteomes" id="UP000515146"/>
    </source>
</evidence>
<evidence type="ECO:0000256" key="6">
    <source>
        <dbReference type="ARBA" id="ARBA00023157"/>
    </source>
</evidence>
<dbReference type="AlphaFoldDB" id="A0A6P6YKR6"/>
<reference evidence="13" key="1">
    <citation type="submission" date="2025-08" db="UniProtKB">
        <authorList>
            <consortium name="RefSeq"/>
        </authorList>
    </citation>
    <scope>IDENTIFICATION</scope>
    <source>
        <strain evidence="13">Airmid</strain>
    </source>
</reference>
<dbReference type="Pfam" id="PF17771">
    <property type="entry name" value="ADAMTS_CR_2"/>
    <property type="match status" value="1"/>
</dbReference>
<proteinExistence type="predicted"/>
<name>A0A6P6YKR6_DERPT</name>
<comment type="caution">
    <text evidence="8">Lacks conserved residue(s) required for the propagation of feature annotation.</text>
</comment>
<dbReference type="PANTHER" id="PTHR11905">
    <property type="entry name" value="ADAM A DISINTEGRIN AND METALLOPROTEASE DOMAIN"/>
    <property type="match status" value="1"/>
</dbReference>
<dbReference type="Proteomes" id="UP000515146">
    <property type="component" value="Unplaced"/>
</dbReference>
<dbReference type="GO" id="GO:0004222">
    <property type="term" value="F:metalloendopeptidase activity"/>
    <property type="evidence" value="ECO:0007669"/>
    <property type="project" value="InterPro"/>
</dbReference>
<keyword evidence="6" id="KW-1015">Disulfide bond</keyword>
<keyword evidence="5" id="KW-0482">Metalloprotease</keyword>
<keyword evidence="12" id="KW-1185">Reference proteome</keyword>
<dbReference type="PROSITE" id="PS50215">
    <property type="entry name" value="ADAM_MEPRO"/>
    <property type="match status" value="1"/>
</dbReference>
<dbReference type="Gene3D" id="3.40.1620.60">
    <property type="match status" value="1"/>
</dbReference>